<comment type="caution">
    <text evidence="1">The sequence shown here is derived from an EMBL/GenBank/DDBJ whole genome shotgun (WGS) entry which is preliminary data.</text>
</comment>
<sequence>IGRKLTPIHEPYTHGRLRRFIGKGTSATPTWSTSIKLRNMGTIMKREILGAPWFCGIEFRRWTREIQASKVWDANRIVEEPSTPMKSLDRGEFNGRESWNF</sequence>
<dbReference type="Proteomes" id="UP001154282">
    <property type="component" value="Unassembled WGS sequence"/>
</dbReference>
<feature type="non-terminal residue" evidence="1">
    <location>
        <position position="1"/>
    </location>
</feature>
<protein>
    <submittedName>
        <fullName evidence="1">Uncharacterized protein</fullName>
    </submittedName>
</protein>
<dbReference type="EMBL" id="CAMGYJ010000009">
    <property type="protein sequence ID" value="CAI0545228.1"/>
    <property type="molecule type" value="Genomic_DNA"/>
</dbReference>
<keyword evidence="2" id="KW-1185">Reference proteome</keyword>
<evidence type="ECO:0000313" key="2">
    <source>
        <dbReference type="Proteomes" id="UP001154282"/>
    </source>
</evidence>
<proteinExistence type="predicted"/>
<evidence type="ECO:0000313" key="1">
    <source>
        <dbReference type="EMBL" id="CAI0545228.1"/>
    </source>
</evidence>
<reference evidence="1" key="1">
    <citation type="submission" date="2022-08" db="EMBL/GenBank/DDBJ databases">
        <authorList>
            <person name="Gutierrez-Valencia J."/>
        </authorList>
    </citation>
    <scope>NUCLEOTIDE SEQUENCE</scope>
</reference>
<gene>
    <name evidence="1" type="ORF">LITE_LOCUS43486</name>
</gene>
<dbReference type="AlphaFoldDB" id="A0AAV0QJ60"/>
<name>A0AAV0QJ60_9ROSI</name>
<accession>A0AAV0QJ60</accession>
<organism evidence="1 2">
    <name type="scientific">Linum tenue</name>
    <dbReference type="NCBI Taxonomy" id="586396"/>
    <lineage>
        <taxon>Eukaryota</taxon>
        <taxon>Viridiplantae</taxon>
        <taxon>Streptophyta</taxon>
        <taxon>Embryophyta</taxon>
        <taxon>Tracheophyta</taxon>
        <taxon>Spermatophyta</taxon>
        <taxon>Magnoliopsida</taxon>
        <taxon>eudicotyledons</taxon>
        <taxon>Gunneridae</taxon>
        <taxon>Pentapetalae</taxon>
        <taxon>rosids</taxon>
        <taxon>fabids</taxon>
        <taxon>Malpighiales</taxon>
        <taxon>Linaceae</taxon>
        <taxon>Linum</taxon>
    </lineage>
</organism>